<feature type="transmembrane region" description="Helical" evidence="1">
    <location>
        <begin position="108"/>
        <end position="128"/>
    </location>
</feature>
<evidence type="ECO:0000256" key="1">
    <source>
        <dbReference type="SAM" id="Phobius"/>
    </source>
</evidence>
<dbReference type="AlphaFoldDB" id="A0A926EG75"/>
<feature type="transmembrane region" description="Helical" evidence="1">
    <location>
        <begin position="37"/>
        <end position="58"/>
    </location>
</feature>
<dbReference type="Proteomes" id="UP000655830">
    <property type="component" value="Unassembled WGS sequence"/>
</dbReference>
<name>A0A926EG75_9FIRM</name>
<dbReference type="EMBL" id="JACRSY010000003">
    <property type="protein sequence ID" value="MBC8578365.1"/>
    <property type="molecule type" value="Genomic_DNA"/>
</dbReference>
<keyword evidence="1" id="KW-1133">Transmembrane helix</keyword>
<keyword evidence="3" id="KW-1185">Reference proteome</keyword>
<dbReference type="InterPro" id="IPR010540">
    <property type="entry name" value="CmpB_TMEM229"/>
</dbReference>
<keyword evidence="1" id="KW-0472">Membrane</keyword>
<sequence length="246" mass="28667">MSPFYIFILYFAIYSILGWSCEVIYCSLPAKHFINHGFLNGPYCPVYGIGALIVLYLLEPYKASPFLVLLLGIFLTSLLEYITSYMLEKAFHAHWWDYSKRKCNIHGRVCLLNSTLFGILSLLIIYLVHPAVMKFILHIPENALPLIVMGFECLFCIDLVVTLYTVSSLKARIYSISEISQLLKTKHDITLKPKVLRTELTLYLEQELSKKLSKKNILHQRLLNAFPHMQFIHLEEYMDKLRKRLK</sequence>
<protein>
    <submittedName>
        <fullName evidence="2">ABC transporter permease</fullName>
    </submittedName>
</protein>
<feature type="transmembrane region" description="Helical" evidence="1">
    <location>
        <begin position="6"/>
        <end position="25"/>
    </location>
</feature>
<evidence type="ECO:0000313" key="2">
    <source>
        <dbReference type="EMBL" id="MBC8578365.1"/>
    </source>
</evidence>
<organism evidence="2 3">
    <name type="scientific">Zhenhengia yiwuensis</name>
    <dbReference type="NCBI Taxonomy" id="2763666"/>
    <lineage>
        <taxon>Bacteria</taxon>
        <taxon>Bacillati</taxon>
        <taxon>Bacillota</taxon>
        <taxon>Clostridia</taxon>
        <taxon>Lachnospirales</taxon>
        <taxon>Lachnospiraceae</taxon>
        <taxon>Zhenhengia</taxon>
    </lineage>
</organism>
<dbReference type="RefSeq" id="WP_249331365.1">
    <property type="nucleotide sequence ID" value="NZ_JACRSY010000003.1"/>
</dbReference>
<evidence type="ECO:0000313" key="3">
    <source>
        <dbReference type="Proteomes" id="UP000655830"/>
    </source>
</evidence>
<keyword evidence="1" id="KW-0812">Transmembrane</keyword>
<reference evidence="2" key="1">
    <citation type="submission" date="2020-08" db="EMBL/GenBank/DDBJ databases">
        <title>Genome public.</title>
        <authorList>
            <person name="Liu C."/>
            <person name="Sun Q."/>
        </authorList>
    </citation>
    <scope>NUCLEOTIDE SEQUENCE</scope>
    <source>
        <strain evidence="2">NSJ-12</strain>
    </source>
</reference>
<proteinExistence type="predicted"/>
<dbReference type="Pfam" id="PF06541">
    <property type="entry name" value="ABC_trans_CmpB"/>
    <property type="match status" value="1"/>
</dbReference>
<feature type="transmembrane region" description="Helical" evidence="1">
    <location>
        <begin position="64"/>
        <end position="87"/>
    </location>
</feature>
<gene>
    <name evidence="2" type="ORF">H8718_02255</name>
</gene>
<comment type="caution">
    <text evidence="2">The sequence shown here is derived from an EMBL/GenBank/DDBJ whole genome shotgun (WGS) entry which is preliminary data.</text>
</comment>
<accession>A0A926EG75</accession>
<feature type="transmembrane region" description="Helical" evidence="1">
    <location>
        <begin position="143"/>
        <end position="166"/>
    </location>
</feature>